<gene>
    <name evidence="5" type="ORF">H9697_04240</name>
</gene>
<dbReference type="Pfam" id="PF13181">
    <property type="entry name" value="TPR_8"/>
    <property type="match status" value="1"/>
</dbReference>
<dbReference type="InterPro" id="IPR019734">
    <property type="entry name" value="TPR_rpt"/>
</dbReference>
<feature type="region of interest" description="Disordered" evidence="3">
    <location>
        <begin position="437"/>
        <end position="485"/>
    </location>
</feature>
<feature type="compositionally biased region" description="Acidic residues" evidence="3">
    <location>
        <begin position="444"/>
        <end position="454"/>
    </location>
</feature>
<dbReference type="SMART" id="SM00028">
    <property type="entry name" value="TPR"/>
    <property type="match status" value="6"/>
</dbReference>
<keyword evidence="1" id="KW-0802">TPR repeat</keyword>
<evidence type="ECO:0000313" key="6">
    <source>
        <dbReference type="Proteomes" id="UP000823902"/>
    </source>
</evidence>
<feature type="repeat" description="TPR" evidence="1">
    <location>
        <begin position="390"/>
        <end position="423"/>
    </location>
</feature>
<dbReference type="PROSITE" id="PS50005">
    <property type="entry name" value="TPR"/>
    <property type="match status" value="1"/>
</dbReference>
<evidence type="ECO:0000256" key="4">
    <source>
        <dbReference type="SAM" id="Phobius"/>
    </source>
</evidence>
<keyword evidence="4" id="KW-0812">Transmembrane</keyword>
<dbReference type="Proteomes" id="UP000823902">
    <property type="component" value="Unassembled WGS sequence"/>
</dbReference>
<keyword evidence="4" id="KW-0472">Membrane</keyword>
<proteinExistence type="predicted"/>
<dbReference type="EMBL" id="DWVY01000019">
    <property type="protein sequence ID" value="HJC74144.1"/>
    <property type="molecule type" value="Genomic_DNA"/>
</dbReference>
<reference evidence="5" key="2">
    <citation type="submission" date="2021-04" db="EMBL/GenBank/DDBJ databases">
        <authorList>
            <person name="Gilroy R."/>
        </authorList>
    </citation>
    <scope>NUCLEOTIDE SEQUENCE</scope>
    <source>
        <strain evidence="5">CHK196-7946</strain>
    </source>
</reference>
<dbReference type="AlphaFoldDB" id="A0A9D2Q775"/>
<evidence type="ECO:0000256" key="1">
    <source>
        <dbReference type="PROSITE-ProRule" id="PRU00339"/>
    </source>
</evidence>
<protein>
    <submittedName>
        <fullName evidence="5">Tetratricopeptide repeat protein</fullName>
    </submittedName>
</protein>
<comment type="caution">
    <text evidence="5">The sequence shown here is derived from an EMBL/GenBank/DDBJ whole genome shotgun (WGS) entry which is preliminary data.</text>
</comment>
<accession>A0A9D2Q775</accession>
<evidence type="ECO:0000313" key="5">
    <source>
        <dbReference type="EMBL" id="HJC74144.1"/>
    </source>
</evidence>
<feature type="compositionally biased region" description="Low complexity" evidence="3">
    <location>
        <begin position="455"/>
        <end position="485"/>
    </location>
</feature>
<organism evidence="5 6">
    <name type="scientific">Candidatus Mediterraneibacter faecavium</name>
    <dbReference type="NCBI Taxonomy" id="2838668"/>
    <lineage>
        <taxon>Bacteria</taxon>
        <taxon>Bacillati</taxon>
        <taxon>Bacillota</taxon>
        <taxon>Clostridia</taxon>
        <taxon>Lachnospirales</taxon>
        <taxon>Lachnospiraceae</taxon>
        <taxon>Mediterraneibacter</taxon>
    </lineage>
</organism>
<dbReference type="Gene3D" id="1.25.40.10">
    <property type="entry name" value="Tetratricopeptide repeat domain"/>
    <property type="match status" value="3"/>
</dbReference>
<sequence length="485" mass="53274">MDYTKKIVYQSNYWYNDGLRKAQIRDMSGAIVSLRRSLQFNRENIAARNLLGLVYYGIGEVPEALVEWIISKNLRSYNNIADYYINTVQASARELETINLAIKKYNQCLAYCQQNGEDLAIIQLKQVVSSHPTFLKAHQLLALLYLHTGQYTRARQMVRQARKLDTGNELTLKYMHELTHQRGKQRRRPGKKKEDAVEYSLGNETIIQPKHSRVKEMASHLAVANIFIGAAIGAAVIWFLVAPAVNQSQNERMNEQMRSYSDQIKTLEAQVSAQTRTLDNYRASGEEVEADADQAQTTQNSYESLMTVVDQYNSGEYSYAAMADTLIGIKRDSLGESGQSRYDELTDEIYPAACDTNFSTGTEALDAGNYQGAIDALVKVVSMNAGYNDGQALFDLAQAYMGNGDNENAVTYFKRVVDEYGDSEYAKEAQTNLDTLSAAAADASSDDSTADDSSADAGSSGSGPSDSGSSGGSSSDTGSSGDSGE</sequence>
<feature type="coiled-coil region" evidence="2">
    <location>
        <begin position="250"/>
        <end position="284"/>
    </location>
</feature>
<dbReference type="InterPro" id="IPR011990">
    <property type="entry name" value="TPR-like_helical_dom_sf"/>
</dbReference>
<name>A0A9D2Q775_9FIRM</name>
<feature type="transmembrane region" description="Helical" evidence="4">
    <location>
        <begin position="221"/>
        <end position="241"/>
    </location>
</feature>
<dbReference type="Pfam" id="PF13432">
    <property type="entry name" value="TPR_16"/>
    <property type="match status" value="1"/>
</dbReference>
<evidence type="ECO:0000256" key="3">
    <source>
        <dbReference type="SAM" id="MobiDB-lite"/>
    </source>
</evidence>
<keyword evidence="4" id="KW-1133">Transmembrane helix</keyword>
<keyword evidence="2" id="KW-0175">Coiled coil</keyword>
<dbReference type="SUPFAM" id="SSF48452">
    <property type="entry name" value="TPR-like"/>
    <property type="match status" value="1"/>
</dbReference>
<reference evidence="5" key="1">
    <citation type="journal article" date="2021" name="PeerJ">
        <title>Extensive microbial diversity within the chicken gut microbiome revealed by metagenomics and culture.</title>
        <authorList>
            <person name="Gilroy R."/>
            <person name="Ravi A."/>
            <person name="Getino M."/>
            <person name="Pursley I."/>
            <person name="Horton D.L."/>
            <person name="Alikhan N.F."/>
            <person name="Baker D."/>
            <person name="Gharbi K."/>
            <person name="Hall N."/>
            <person name="Watson M."/>
            <person name="Adriaenssens E.M."/>
            <person name="Foster-Nyarko E."/>
            <person name="Jarju S."/>
            <person name="Secka A."/>
            <person name="Antonio M."/>
            <person name="Oren A."/>
            <person name="Chaudhuri R.R."/>
            <person name="La Ragione R."/>
            <person name="Hildebrand F."/>
            <person name="Pallen M.J."/>
        </authorList>
    </citation>
    <scope>NUCLEOTIDE SEQUENCE</scope>
    <source>
        <strain evidence="5">CHK196-7946</strain>
    </source>
</reference>
<evidence type="ECO:0000256" key="2">
    <source>
        <dbReference type="SAM" id="Coils"/>
    </source>
</evidence>